<dbReference type="PANTHER" id="PTHR38116">
    <property type="entry name" value="CHROMOSOME 7, WHOLE GENOME SHOTGUN SEQUENCE"/>
    <property type="match status" value="1"/>
</dbReference>
<dbReference type="Pfam" id="PF11905">
    <property type="entry name" value="DUF3425"/>
    <property type="match status" value="1"/>
</dbReference>
<protein>
    <recommendedName>
        <fullName evidence="5">BZIP domain-containing protein</fullName>
    </recommendedName>
</protein>
<sequence>MPTTDPVKRRKQNCENQKRWRQRQVDTLERLTDALEKSESRTKQLETETVDLRDALREARDDLQQLRASNENLMSQIRLLSSAKRSHMVDHEGAGAADIGSMSFAAADRGGIWNQPLQTTSTGVPSEGFDSSPVGPPTLIGDATTDNIITGSGSQNQACLLPQNVTGPRKTTSYQRQSNAGLPIRTSVSAGHVVPIPQSLEPAFPAYFDPSSLPQQASANQWRNSSITALPPHPDDVTANQLEHESEDAELVTATTIAPHAELTAMSPSYVDNLYFTWTPESILGGAGGIRRNMLSFPQASPLSGHILAVQNIIHSVLPQMVKKPPIMREKMMADAFSWLIRSAWPSSESCLRTITAYRHIYNFELWRNFPCKTTYYKIHPLYRPTALQLSEPHSGIIDWLPWPAARNKLIEMQNEVDVDQFVLTLLENTLVEPSLSYSAEWTPPSQAAFRLRDMYLVEKSASGNLSISHPGMAYDPGFLDLRALMNAYDWRFLDITQLRIDQRFCDISPQFYFPGCMSRAQNEPINAPVEERLQRPVGLTIASVNMLQQRVQAWLASDSVLEAG</sequence>
<feature type="region of interest" description="Disordered" evidence="2">
    <location>
        <begin position="1"/>
        <end position="21"/>
    </location>
</feature>
<evidence type="ECO:0000256" key="2">
    <source>
        <dbReference type="SAM" id="MobiDB-lite"/>
    </source>
</evidence>
<reference evidence="3 4" key="1">
    <citation type="submission" date="2023-08" db="EMBL/GenBank/DDBJ databases">
        <title>Black Yeasts Isolated from many extreme environments.</title>
        <authorList>
            <person name="Coleine C."/>
            <person name="Stajich J.E."/>
            <person name="Selbmann L."/>
        </authorList>
    </citation>
    <scope>NUCLEOTIDE SEQUENCE [LARGE SCALE GENOMIC DNA]</scope>
    <source>
        <strain evidence="3 4">CCFEE 6328</strain>
    </source>
</reference>
<keyword evidence="1" id="KW-0175">Coiled coil</keyword>
<evidence type="ECO:0000256" key="1">
    <source>
        <dbReference type="SAM" id="Coils"/>
    </source>
</evidence>
<name>A0ABR0JCT9_9EURO</name>
<accession>A0ABR0JCT9</accession>
<feature type="coiled-coil region" evidence="1">
    <location>
        <begin position="21"/>
        <end position="83"/>
    </location>
</feature>
<organism evidence="3 4">
    <name type="scientific">Exophiala sideris</name>
    <dbReference type="NCBI Taxonomy" id="1016849"/>
    <lineage>
        <taxon>Eukaryota</taxon>
        <taxon>Fungi</taxon>
        <taxon>Dikarya</taxon>
        <taxon>Ascomycota</taxon>
        <taxon>Pezizomycotina</taxon>
        <taxon>Eurotiomycetes</taxon>
        <taxon>Chaetothyriomycetidae</taxon>
        <taxon>Chaetothyriales</taxon>
        <taxon>Herpotrichiellaceae</taxon>
        <taxon>Exophiala</taxon>
    </lineage>
</organism>
<keyword evidence="4" id="KW-1185">Reference proteome</keyword>
<evidence type="ECO:0008006" key="5">
    <source>
        <dbReference type="Google" id="ProtNLM"/>
    </source>
</evidence>
<evidence type="ECO:0000313" key="3">
    <source>
        <dbReference type="EMBL" id="KAK5061719.1"/>
    </source>
</evidence>
<dbReference type="PANTHER" id="PTHR38116:SF5">
    <property type="entry name" value="BZIP DOMAIN-CONTAINING PROTEIN"/>
    <property type="match status" value="1"/>
</dbReference>
<dbReference type="CDD" id="cd14688">
    <property type="entry name" value="bZIP_YAP"/>
    <property type="match status" value="1"/>
</dbReference>
<evidence type="ECO:0000313" key="4">
    <source>
        <dbReference type="Proteomes" id="UP001345691"/>
    </source>
</evidence>
<gene>
    <name evidence="3" type="ORF">LTR69_004901</name>
</gene>
<dbReference type="InterPro" id="IPR021833">
    <property type="entry name" value="DUF3425"/>
</dbReference>
<dbReference type="Proteomes" id="UP001345691">
    <property type="component" value="Unassembled WGS sequence"/>
</dbReference>
<proteinExistence type="predicted"/>
<dbReference type="EMBL" id="JAVRRF010000009">
    <property type="protein sequence ID" value="KAK5061719.1"/>
    <property type="molecule type" value="Genomic_DNA"/>
</dbReference>
<feature type="compositionally biased region" description="Basic and acidic residues" evidence="2">
    <location>
        <begin position="12"/>
        <end position="21"/>
    </location>
</feature>
<comment type="caution">
    <text evidence="3">The sequence shown here is derived from an EMBL/GenBank/DDBJ whole genome shotgun (WGS) entry which is preliminary data.</text>
</comment>